<dbReference type="OrthoDB" id="9785276at2"/>
<dbReference type="PROSITE" id="PS00624">
    <property type="entry name" value="GMC_OXRED_2"/>
    <property type="match status" value="1"/>
</dbReference>
<dbReference type="PANTHER" id="PTHR11552">
    <property type="entry name" value="GLUCOSE-METHANOL-CHOLINE GMC OXIDOREDUCTASE"/>
    <property type="match status" value="1"/>
</dbReference>
<evidence type="ECO:0000256" key="5">
    <source>
        <dbReference type="PIRSR" id="PIRSR000137-2"/>
    </source>
</evidence>
<dbReference type="AlphaFoldDB" id="A0A2I2KI04"/>
<dbReference type="SUPFAM" id="SSF51905">
    <property type="entry name" value="FAD/NAD(P)-binding domain"/>
    <property type="match status" value="1"/>
</dbReference>
<evidence type="ECO:0000313" key="10">
    <source>
        <dbReference type="Proteomes" id="UP000234331"/>
    </source>
</evidence>
<dbReference type="InterPro" id="IPR007867">
    <property type="entry name" value="GMC_OxRtase_C"/>
</dbReference>
<keyword evidence="10" id="KW-1185">Reference proteome</keyword>
<keyword evidence="4 5" id="KW-0274">FAD</keyword>
<reference evidence="9 10" key="1">
    <citation type="submission" date="2017-06" db="EMBL/GenBank/DDBJ databases">
        <authorList>
            <person name="Kim H.J."/>
            <person name="Triplett B.A."/>
        </authorList>
    </citation>
    <scope>NUCLEOTIDE SEQUENCE [LARGE SCALE GENOMIC DNA]</scope>
    <source>
        <strain evidence="9">FRACA_ARgP5</strain>
    </source>
</reference>
<dbReference type="InterPro" id="IPR036188">
    <property type="entry name" value="FAD/NAD-bd_sf"/>
</dbReference>
<feature type="domain" description="Glucose-methanol-choline oxidoreductase N-terminal" evidence="8">
    <location>
        <begin position="253"/>
        <end position="267"/>
    </location>
</feature>
<feature type="binding site" evidence="5">
    <location>
        <begin position="90"/>
        <end position="93"/>
    </location>
    <ligand>
        <name>FAD</name>
        <dbReference type="ChEBI" id="CHEBI:57692"/>
    </ligand>
</feature>
<feature type="domain" description="Glucose-methanol-choline oxidoreductase N-terminal" evidence="7">
    <location>
        <begin position="80"/>
        <end position="103"/>
    </location>
</feature>
<dbReference type="Gene3D" id="3.30.560.10">
    <property type="entry name" value="Glucose Oxidase, domain 3"/>
    <property type="match status" value="1"/>
</dbReference>
<evidence type="ECO:0000256" key="6">
    <source>
        <dbReference type="RuleBase" id="RU003968"/>
    </source>
</evidence>
<dbReference type="Proteomes" id="UP000234331">
    <property type="component" value="Unassembled WGS sequence"/>
</dbReference>
<organism evidence="9 10">
    <name type="scientific">Frankia canadensis</name>
    <dbReference type="NCBI Taxonomy" id="1836972"/>
    <lineage>
        <taxon>Bacteria</taxon>
        <taxon>Bacillati</taxon>
        <taxon>Actinomycetota</taxon>
        <taxon>Actinomycetes</taxon>
        <taxon>Frankiales</taxon>
        <taxon>Frankiaceae</taxon>
        <taxon>Frankia</taxon>
    </lineage>
</organism>
<evidence type="ECO:0000256" key="3">
    <source>
        <dbReference type="ARBA" id="ARBA00022630"/>
    </source>
</evidence>
<dbReference type="RefSeq" id="WP_101829496.1">
    <property type="nucleotide sequence ID" value="NZ_FZMO01000001.1"/>
</dbReference>
<gene>
    <name evidence="9" type="ORF">FRACA_10051</name>
</gene>
<evidence type="ECO:0000256" key="4">
    <source>
        <dbReference type="ARBA" id="ARBA00022827"/>
    </source>
</evidence>
<protein>
    <recommendedName>
        <fullName evidence="7 8">Glucose-methanol-choline oxidoreductase N-terminal domain-containing protein</fullName>
    </recommendedName>
</protein>
<dbReference type="SUPFAM" id="SSF54373">
    <property type="entry name" value="FAD-linked reductases, C-terminal domain"/>
    <property type="match status" value="1"/>
</dbReference>
<dbReference type="InterPro" id="IPR000172">
    <property type="entry name" value="GMC_OxRdtase_N"/>
</dbReference>
<dbReference type="Gene3D" id="3.50.50.60">
    <property type="entry name" value="FAD/NAD(P)-binding domain"/>
    <property type="match status" value="1"/>
</dbReference>
<evidence type="ECO:0000256" key="1">
    <source>
        <dbReference type="ARBA" id="ARBA00001974"/>
    </source>
</evidence>
<proteinExistence type="inferred from homology"/>
<accession>A0A2I2KI04</accession>
<evidence type="ECO:0000259" key="7">
    <source>
        <dbReference type="PROSITE" id="PS00623"/>
    </source>
</evidence>
<dbReference type="Pfam" id="PF05199">
    <property type="entry name" value="GMC_oxred_C"/>
    <property type="match status" value="1"/>
</dbReference>
<dbReference type="PROSITE" id="PS00623">
    <property type="entry name" value="GMC_OXRED_1"/>
    <property type="match status" value="1"/>
</dbReference>
<evidence type="ECO:0000256" key="2">
    <source>
        <dbReference type="ARBA" id="ARBA00010790"/>
    </source>
</evidence>
<name>A0A2I2KI04_9ACTN</name>
<dbReference type="InterPro" id="IPR012132">
    <property type="entry name" value="GMC_OxRdtase"/>
</dbReference>
<dbReference type="GO" id="GO:0016614">
    <property type="term" value="F:oxidoreductase activity, acting on CH-OH group of donors"/>
    <property type="evidence" value="ECO:0007669"/>
    <property type="project" value="InterPro"/>
</dbReference>
<dbReference type="PIRSF" id="PIRSF000137">
    <property type="entry name" value="Alcohol_oxidase"/>
    <property type="match status" value="1"/>
</dbReference>
<keyword evidence="3 6" id="KW-0285">Flavoprotein</keyword>
<evidence type="ECO:0000313" key="9">
    <source>
        <dbReference type="EMBL" id="SNQ45292.1"/>
    </source>
</evidence>
<dbReference type="GO" id="GO:0050660">
    <property type="term" value="F:flavin adenine dinucleotide binding"/>
    <property type="evidence" value="ECO:0007669"/>
    <property type="project" value="InterPro"/>
</dbReference>
<feature type="binding site" evidence="5">
    <location>
        <position position="82"/>
    </location>
    <ligand>
        <name>FAD</name>
        <dbReference type="ChEBI" id="CHEBI:57692"/>
    </ligand>
</feature>
<evidence type="ECO:0000259" key="8">
    <source>
        <dbReference type="PROSITE" id="PS00624"/>
    </source>
</evidence>
<comment type="cofactor">
    <cofactor evidence="1 5">
        <name>FAD</name>
        <dbReference type="ChEBI" id="CHEBI:57692"/>
    </cofactor>
</comment>
<comment type="similarity">
    <text evidence="2 6">Belongs to the GMC oxidoreductase family.</text>
</comment>
<dbReference type="PANTHER" id="PTHR11552:SF147">
    <property type="entry name" value="CHOLINE DEHYDROGENASE, MITOCHONDRIAL"/>
    <property type="match status" value="1"/>
</dbReference>
<sequence>MTTTFDYIIVGGGTAGCVLAYRLSADSGASVLLLEAGGHDRSPNIRIPAGTQRLSRKYDWQYRAEPDASRGGHVDTWAAGKVLGGGSSINGMVWVRGDPADFDEWAKAGCDGWSYANVLPYFKRAEHFHGVGDPGYRGSQGPQSVSPIRVDHPLTTSFIDAAVEAGHALNPDYNGQTQLGVSRGQASQRRGWRASTARAYLARAARRRNLTVHTNAVASRLLFEGTRAVGVEYLHQGEVKRAHASTEVIVSAGSIGSPKLLMLSGVGPAGRLTELGIPVVADSPLMGENLQEHPYAHMLYGVTMRTLNREVTPAGMVKHGLNFVIRGRGAATASLGHAVVFAGSKDRTEIEILFGPFGVNSGKIKKMSTALPDSAELSEYEKFQAVLASSAAYDHDVHDMQLLRTSSVIVIPSVTHPKGRGRVGLRSANPADPPTIHHELIGHPDDLQGLVNACLTAREIFTQPSLSKYVTSEELPGAVAQSEDDLRQWLRKFAHRGSHAAGTVHMSSNPTAPLDPTLRVRGVENLRVVDASVMPTLTSGNTNAPTIMIAEKGADLILGR</sequence>
<dbReference type="EMBL" id="FZMO01000001">
    <property type="protein sequence ID" value="SNQ45292.1"/>
    <property type="molecule type" value="Genomic_DNA"/>
</dbReference>
<dbReference type="Pfam" id="PF00732">
    <property type="entry name" value="GMC_oxred_N"/>
    <property type="match status" value="1"/>
</dbReference>